<reference evidence="2" key="2">
    <citation type="journal article" date="2018" name="Plant J.">
        <title>The Sorghum bicolor reference genome: improved assembly, gene annotations, a transcriptome atlas, and signatures of genome organization.</title>
        <authorList>
            <person name="McCormick R.F."/>
            <person name="Truong S.K."/>
            <person name="Sreedasyam A."/>
            <person name="Jenkins J."/>
            <person name="Shu S."/>
            <person name="Sims D."/>
            <person name="Kennedy M."/>
            <person name="Amirebrahimi M."/>
            <person name="Weers B.D."/>
            <person name="McKinley B."/>
            <person name="Mattison A."/>
            <person name="Morishige D.T."/>
            <person name="Grimwood J."/>
            <person name="Schmutz J."/>
            <person name="Mullet J.E."/>
        </authorList>
    </citation>
    <scope>NUCLEOTIDE SEQUENCE [LARGE SCALE GENOMIC DNA]</scope>
    <source>
        <strain evidence="2">cv. BTx623</strain>
    </source>
</reference>
<evidence type="ECO:0000313" key="1">
    <source>
        <dbReference type="EMBL" id="OQU92153.1"/>
    </source>
</evidence>
<dbReference type="Gramene" id="OQU92153">
    <property type="protein sequence ID" value="OQU92153"/>
    <property type="gene ID" value="SORBI_3001G300450"/>
</dbReference>
<dbReference type="AlphaFoldDB" id="A0A1Z5S898"/>
<dbReference type="InParanoid" id="A0A1Z5S898"/>
<protein>
    <submittedName>
        <fullName evidence="1">Uncharacterized protein</fullName>
    </submittedName>
</protein>
<proteinExistence type="predicted"/>
<gene>
    <name evidence="1" type="ORF">SORBI_3001G300450</name>
</gene>
<name>A0A1Z5S898_SORBI</name>
<organism evidence="1 2">
    <name type="scientific">Sorghum bicolor</name>
    <name type="common">Sorghum</name>
    <name type="synonym">Sorghum vulgare</name>
    <dbReference type="NCBI Taxonomy" id="4558"/>
    <lineage>
        <taxon>Eukaryota</taxon>
        <taxon>Viridiplantae</taxon>
        <taxon>Streptophyta</taxon>
        <taxon>Embryophyta</taxon>
        <taxon>Tracheophyta</taxon>
        <taxon>Spermatophyta</taxon>
        <taxon>Magnoliopsida</taxon>
        <taxon>Liliopsida</taxon>
        <taxon>Poales</taxon>
        <taxon>Poaceae</taxon>
        <taxon>PACMAD clade</taxon>
        <taxon>Panicoideae</taxon>
        <taxon>Andropogonodae</taxon>
        <taxon>Andropogoneae</taxon>
        <taxon>Sorghinae</taxon>
        <taxon>Sorghum</taxon>
    </lineage>
</organism>
<dbReference type="EMBL" id="CM000760">
    <property type="protein sequence ID" value="OQU92153.1"/>
    <property type="molecule type" value="Genomic_DNA"/>
</dbReference>
<dbReference type="Proteomes" id="UP000000768">
    <property type="component" value="Chromosome 1"/>
</dbReference>
<accession>A0A1Z5S898</accession>
<keyword evidence="2" id="KW-1185">Reference proteome</keyword>
<reference evidence="1 2" key="1">
    <citation type="journal article" date="2009" name="Nature">
        <title>The Sorghum bicolor genome and the diversification of grasses.</title>
        <authorList>
            <person name="Paterson A.H."/>
            <person name="Bowers J.E."/>
            <person name="Bruggmann R."/>
            <person name="Dubchak I."/>
            <person name="Grimwood J."/>
            <person name="Gundlach H."/>
            <person name="Haberer G."/>
            <person name="Hellsten U."/>
            <person name="Mitros T."/>
            <person name="Poliakov A."/>
            <person name="Schmutz J."/>
            <person name="Spannagl M."/>
            <person name="Tang H."/>
            <person name="Wang X."/>
            <person name="Wicker T."/>
            <person name="Bharti A.K."/>
            <person name="Chapman J."/>
            <person name="Feltus F.A."/>
            <person name="Gowik U."/>
            <person name="Grigoriev I.V."/>
            <person name="Lyons E."/>
            <person name="Maher C.A."/>
            <person name="Martis M."/>
            <person name="Narechania A."/>
            <person name="Otillar R.P."/>
            <person name="Penning B.W."/>
            <person name="Salamov A.A."/>
            <person name="Wang Y."/>
            <person name="Zhang L."/>
            <person name="Carpita N.C."/>
            <person name="Freeling M."/>
            <person name="Gingle A.R."/>
            <person name="Hash C.T."/>
            <person name="Keller B."/>
            <person name="Klein P."/>
            <person name="Kresovich S."/>
            <person name="McCann M.C."/>
            <person name="Ming R."/>
            <person name="Peterson D.G."/>
            <person name="Mehboob-ur-Rahman"/>
            <person name="Ware D."/>
            <person name="Westhoff P."/>
            <person name="Mayer K.F."/>
            <person name="Messing J."/>
            <person name="Rokhsar D.S."/>
        </authorList>
    </citation>
    <scope>NUCLEOTIDE SEQUENCE [LARGE SCALE GENOMIC DNA]</scope>
    <source>
        <strain evidence="2">cv. BTx623</strain>
    </source>
</reference>
<evidence type="ECO:0000313" key="2">
    <source>
        <dbReference type="Proteomes" id="UP000000768"/>
    </source>
</evidence>
<sequence>MGAEGRMLHAGHVFTFYYPTSALQGLPLLFTGVGLTGRSGWRALVETVFLVRVGHRVKRPHAPDAAGRRLALKRGTVSAGPCRRRPSLLGPDLVSRPSILFPTLVSIDLKQALPLPCGPPKDSRVLYPSHSSAPVKAKMIRSARWLLQADAP</sequence>